<dbReference type="Gene3D" id="3.40.50.300">
    <property type="entry name" value="P-loop containing nucleotide triphosphate hydrolases"/>
    <property type="match status" value="1"/>
</dbReference>
<evidence type="ECO:0000313" key="3">
    <source>
        <dbReference type="Proteomes" id="UP001432014"/>
    </source>
</evidence>
<evidence type="ECO:0000256" key="1">
    <source>
        <dbReference type="SAM" id="MobiDB-lite"/>
    </source>
</evidence>
<protein>
    <submittedName>
        <fullName evidence="2">AAA family ATPase</fullName>
    </submittedName>
</protein>
<feature type="region of interest" description="Disordered" evidence="1">
    <location>
        <begin position="423"/>
        <end position="520"/>
    </location>
</feature>
<gene>
    <name evidence="2" type="ORF">OG469_01925</name>
</gene>
<dbReference type="Proteomes" id="UP001432014">
    <property type="component" value="Chromosome"/>
</dbReference>
<dbReference type="SUPFAM" id="SSF52540">
    <property type="entry name" value="P-loop containing nucleoside triphosphate hydrolases"/>
    <property type="match status" value="1"/>
</dbReference>
<proteinExistence type="predicted"/>
<sequence>MPNPLSLTAPPDEVSAALRSLSKALTHLADPLRPALGRVTEQDLLTTLQAMQQTERTHALQALGIAVPATSVNLPMCRDMLTRMRRAPDSTRTRHALRHLSGRVKPALIHASHQAEPHALADTPPWTHGMLRLCLWAHATADIDDARVWAWALQLDWMTSDLDPAAVSKIAAAAEAVLALAPHRVHPGEDTPPARRSEILEPVDEQVSPSRATVPAPRPAPADADPGDPADLRTLLAALQVTVSTTQPPAERIASAIRDGARPLDADLAALQRLVHDFDEALELFSDLGLGTPRARIADLESAAEKAEEQAGTQAAEELVRTDLAAVADLRAPEGSPAFDLLPVAQQLGRDLLASTAWTEELRTRADALAALPRLIALVGSEATDTGQMLALQSTLVQGLPELTTLAFNFDIIVLAPTPQPCATPTGVKSTGAGTPAPPGALTEAVLKDPPQATSTPDPATPPARTGRPEQPEQPQQPQQPPAMVARPVRTESPGHHPGEENHTGRPTGGAHNTPDPDDLATATIASLLPSERYGLAYHVAAVADWSAQRQAALRIAAYAHGIRTEAGGCAAALAEEMTGLDVEAVAVDWPAAALVVPAIIRTCLVSGEYTAGARLHELAPRLEDNLGTIASEIARRVLSGALVECPPLNVVEDVATLERDLARAQDACRAAMRKPARSRFPRAEQIARQLLADDGLLGSVFQHVIADDRDSIPEVVRSLQRIRRLTVVQSELGRLDAEINSSGKPLQGKARQELIRLVEVRARPVEQWVIAARSLSRPRSQDLSRNTGEVEAMRRTVLQRRSAVLAALSSRAEQGSDSLARAAALGADASMRHTFALLEGSERLPELELPLGLVLDAELLKLPGVSTEAESDRITRPAVSVRELTAAADRSWAHSVREQVLAERFDAVDHLILCTEQGLLREPDGTRAVVPEEVRKEAKETQLQISRDLTARHEELNGELRHARLDNSVSQEQEWNLDRRLQAAAPERPELAVVRAELDSIAAELTRLRELHEAGLRSRLDAVEDTDPVDRDRVGAVLAERQFSTAEEMISQLESGEGIPQIGEEQRELDRFFPAVPQALSSGITDELIKAVRSRRRHRGLPELDYSALSEENAERAAAALQSWSVMGSRSGGQRQEGLREQESLTPALRLIGYSSLRRPQRRDDLRKGPDYRFLDLPDVRLTGRAQVPAFGSDLGPNLRIMLVWGQPAPERLLSYAEHDGARDSLLIAYFGTMSAKDRAALAVRTVGHRPIVVLDDAALAYLAAHGNGRLDAAMNILVPFSGINPYISEKRGRVADEMFFGRHKELHGLTGPSGTQVVFGGRGLGKSALLKAAGQFFEKQDAAHRMSLLISLDGVHFGGAATSSAVWHEIGRKLDTRGVKAKRRSRSVPAFAFDQVRDAIEAWLREDPQHQLLILLDEADRFFEADAPGFLETRRLRDLGQDSNGRVKAVFAGLHSVQRFAKVAGNSPFSHLAQKPTVVGPLFPQDAANLLSKPLSVLGYEFEDVNLVHRILGYCSYQPFLLQMFGHRLVEVMHRRRADGQDAGIPPYRITRNDVQAVHSDPALQQKITSAFRDTLLLDHRYNVIANVLAQHAHDHGMHSRLTQAELRDLCRYYWPTGFRSLDAEAFRAYLAEMEGLGVLGPDTGMGWHLRSTNALRMIGTRSEVEDQLTSAESESMPEEFASLEARPALADGSYAPLTTRQVADVLGHHGSQVRVVLGTDATGIRQADSALRILTEKAGGWTVPAVRGRGDFQRELVDGKAEEKRAILSDLTARAPQDTACLESLQEALCDLPADPRVNRSAVLMAGPQQIALWQSALVTPSREPSFGVIVLRRYTRQGLRLWALDQQRFTDEDHLGQLGTMTGGWPILLDRVSAHLKEGLSSKRALSKAAETLDDPQGCADFVRSVGLADQPDLAAAYRSVHSYMEPGGLEYADLIAAAEDDRGREQAETAIACLDAMQVFERLSPDLFGLESVLSNCWLRTESV</sequence>
<feature type="compositionally biased region" description="Basic and acidic residues" evidence="1">
    <location>
        <begin position="186"/>
        <end position="199"/>
    </location>
</feature>
<feature type="compositionally biased region" description="Basic and acidic residues" evidence="1">
    <location>
        <begin position="489"/>
        <end position="504"/>
    </location>
</feature>
<dbReference type="PROSITE" id="PS00039">
    <property type="entry name" value="DEAD_ATP_HELICASE"/>
    <property type="match status" value="1"/>
</dbReference>
<organism evidence="2 3">
    <name type="scientific">Kitasatospora herbaricolor</name>
    <dbReference type="NCBI Taxonomy" id="68217"/>
    <lineage>
        <taxon>Bacteria</taxon>
        <taxon>Bacillati</taxon>
        <taxon>Actinomycetota</taxon>
        <taxon>Actinomycetes</taxon>
        <taxon>Kitasatosporales</taxon>
        <taxon>Streptomycetaceae</taxon>
        <taxon>Kitasatospora</taxon>
    </lineage>
</organism>
<dbReference type="InterPro" id="IPR027417">
    <property type="entry name" value="P-loop_NTPase"/>
</dbReference>
<dbReference type="RefSeq" id="WP_329492984.1">
    <property type="nucleotide sequence ID" value="NZ_CP108460.1"/>
</dbReference>
<feature type="compositionally biased region" description="Polar residues" evidence="1">
    <location>
        <begin position="423"/>
        <end position="433"/>
    </location>
</feature>
<reference evidence="2 3" key="1">
    <citation type="submission" date="2022-10" db="EMBL/GenBank/DDBJ databases">
        <title>The complete genomes of actinobacterial strains from the NBC collection.</title>
        <authorList>
            <person name="Joergensen T.S."/>
            <person name="Alvarez Arevalo M."/>
            <person name="Sterndorff E.B."/>
            <person name="Faurdal D."/>
            <person name="Vuksanovic O."/>
            <person name="Mourched A.-S."/>
            <person name="Charusanti P."/>
            <person name="Shaw S."/>
            <person name="Blin K."/>
            <person name="Weber T."/>
        </authorList>
    </citation>
    <scope>NUCLEOTIDE SEQUENCE [LARGE SCALE GENOMIC DNA]</scope>
    <source>
        <strain evidence="2 3">NBC_01247</strain>
    </source>
</reference>
<name>A0ABZ1W0L9_9ACTN</name>
<feature type="compositionally biased region" description="Low complexity" evidence="1">
    <location>
        <begin position="450"/>
        <end position="466"/>
    </location>
</feature>
<dbReference type="EMBL" id="CP108482">
    <property type="protein sequence ID" value="WUS54372.1"/>
    <property type="molecule type" value="Genomic_DNA"/>
</dbReference>
<evidence type="ECO:0000313" key="2">
    <source>
        <dbReference type="EMBL" id="WUS54372.1"/>
    </source>
</evidence>
<keyword evidence="3" id="KW-1185">Reference proteome</keyword>
<dbReference type="InterPro" id="IPR000629">
    <property type="entry name" value="RNA-helicase_DEAD-box_CS"/>
</dbReference>
<feature type="region of interest" description="Disordered" evidence="1">
    <location>
        <begin position="183"/>
        <end position="229"/>
    </location>
</feature>
<accession>A0ABZ1W0L9</accession>